<dbReference type="InterPro" id="IPR046150">
    <property type="entry name" value="DUF6152"/>
</dbReference>
<name>A0ABU5IDS3_9BURK</name>
<feature type="chain" id="PRO_5045804770" evidence="1">
    <location>
        <begin position="21"/>
        <end position="155"/>
    </location>
</feature>
<comment type="caution">
    <text evidence="2">The sequence shown here is derived from an EMBL/GenBank/DDBJ whole genome shotgun (WGS) entry which is preliminary data.</text>
</comment>
<dbReference type="Pfam" id="PF19649">
    <property type="entry name" value="DUF6152"/>
    <property type="match status" value="1"/>
</dbReference>
<dbReference type="EMBL" id="JAXOJX010000014">
    <property type="protein sequence ID" value="MDZ5457117.1"/>
    <property type="molecule type" value="Genomic_DNA"/>
</dbReference>
<accession>A0ABU5IDS3</accession>
<organism evidence="2 3">
    <name type="scientific">Azohydromonas lata</name>
    <dbReference type="NCBI Taxonomy" id="45677"/>
    <lineage>
        <taxon>Bacteria</taxon>
        <taxon>Pseudomonadati</taxon>
        <taxon>Pseudomonadota</taxon>
        <taxon>Betaproteobacteria</taxon>
        <taxon>Burkholderiales</taxon>
        <taxon>Sphaerotilaceae</taxon>
        <taxon>Azohydromonas</taxon>
    </lineage>
</organism>
<gene>
    <name evidence="2" type="ORF">SM757_11100</name>
</gene>
<evidence type="ECO:0000256" key="1">
    <source>
        <dbReference type="SAM" id="SignalP"/>
    </source>
</evidence>
<reference evidence="2 3" key="1">
    <citation type="submission" date="2023-11" db="EMBL/GenBank/DDBJ databases">
        <title>Draft genome of Azohydromonas lata strain H1 (DSM1123), a polyhydroxyalkanoate producer.</title>
        <authorList>
            <person name="Traversa D."/>
            <person name="D'Addabbo P."/>
            <person name="Pazzani C."/>
            <person name="Manzari C."/>
            <person name="Chiara M."/>
            <person name="Scrascia M."/>
        </authorList>
    </citation>
    <scope>NUCLEOTIDE SEQUENCE [LARGE SCALE GENOMIC DNA]</scope>
    <source>
        <strain evidence="2 3">H1</strain>
    </source>
</reference>
<feature type="signal peptide" evidence="1">
    <location>
        <begin position="1"/>
        <end position="20"/>
    </location>
</feature>
<sequence>MKRRLLIASGACALLPTARAHHGWSSFDQSRPLYIEGAAREVHWRNPHAELVLELPPTPTLPADLRQRALPAQSASVDGAALLANARLPSRKDKRWTVELAPLTRMQAWGVAPIKPNANVGVLGFTYAGEKGEPVLRAEYLFVDGKAYGLRSSPA</sequence>
<proteinExistence type="predicted"/>
<evidence type="ECO:0000313" key="3">
    <source>
        <dbReference type="Proteomes" id="UP001293718"/>
    </source>
</evidence>
<keyword evidence="3" id="KW-1185">Reference proteome</keyword>
<protein>
    <submittedName>
        <fullName evidence="2">DUF6152 family protein</fullName>
    </submittedName>
</protein>
<dbReference type="RefSeq" id="WP_322465519.1">
    <property type="nucleotide sequence ID" value="NZ_JAXOJX010000014.1"/>
</dbReference>
<evidence type="ECO:0000313" key="2">
    <source>
        <dbReference type="EMBL" id="MDZ5457117.1"/>
    </source>
</evidence>
<keyword evidence="1" id="KW-0732">Signal</keyword>
<dbReference type="Proteomes" id="UP001293718">
    <property type="component" value="Unassembled WGS sequence"/>
</dbReference>